<dbReference type="EMBL" id="RHIB01000003">
    <property type="protein sequence ID" value="RNA66748.1"/>
    <property type="molecule type" value="Genomic_DNA"/>
</dbReference>
<keyword evidence="1" id="KW-0812">Transmembrane</keyword>
<proteinExistence type="predicted"/>
<dbReference type="InterPro" id="IPR007349">
    <property type="entry name" value="DUF418"/>
</dbReference>
<feature type="transmembrane region" description="Helical" evidence="1">
    <location>
        <begin position="211"/>
        <end position="230"/>
    </location>
</feature>
<feature type="transmembrane region" description="Helical" evidence="1">
    <location>
        <begin position="61"/>
        <end position="89"/>
    </location>
</feature>
<gene>
    <name evidence="3" type="ORF">EBO34_16170</name>
</gene>
<accession>A0A3M7TMY8</accession>
<dbReference type="OrthoDB" id="9807744at2"/>
<feature type="transmembrane region" description="Helical" evidence="1">
    <location>
        <begin position="125"/>
        <end position="140"/>
    </location>
</feature>
<dbReference type="PANTHER" id="PTHR30590:SF2">
    <property type="entry name" value="INNER MEMBRANE PROTEIN"/>
    <property type="match status" value="1"/>
</dbReference>
<dbReference type="InterPro" id="IPR052529">
    <property type="entry name" value="Bact_Transport_Assoc"/>
</dbReference>
<evidence type="ECO:0000313" key="3">
    <source>
        <dbReference type="EMBL" id="RNA66748.1"/>
    </source>
</evidence>
<dbReference type="RefSeq" id="WP_122900500.1">
    <property type="nucleotide sequence ID" value="NZ_RHIB01000003.1"/>
</dbReference>
<evidence type="ECO:0000259" key="2">
    <source>
        <dbReference type="Pfam" id="PF04235"/>
    </source>
</evidence>
<keyword evidence="1" id="KW-0472">Membrane</keyword>
<feature type="transmembrane region" description="Helical" evidence="1">
    <location>
        <begin position="346"/>
        <end position="365"/>
    </location>
</feature>
<sequence length="396" mass="44868">MNERQERFTPLEPGERLSHVDSLRGFALFGILLVNSMYFQYGMFSFERFAETFRTADSSVAAFLSLFFEGSFYPLFSMLFGFGAVMIWQRTQEKGRSFGGLFFRRMVILAFLGLLHTYLIWDGDILLTYGLSGLFLLLFIKCKPATILGWAVGTFLLIGLPGLIPDDGSIGDMDFTTIQEQEISALSEGTYTDALIYRVTADPFQDMEGGYAVAVFMSIFMGLQIIALFLTGAYLAKKGWIHRPAEHRRTLIRIASIFFPLGLTLKGAYVFTGNNQLEYLSMIFGGPFLTLGYIAAFLLLHQAGVFARLFTAFGYVGRMALSNYLSQSVIMTLLYFNYGFGLFAELGLIIGTFIVIVVFVLQILASRWWLSWFAYGPVEWFWRVGTYMRPQSLKRK</sequence>
<protein>
    <submittedName>
        <fullName evidence="3">DUF418 domain-containing protein</fullName>
    </submittedName>
</protein>
<dbReference type="Pfam" id="PF04235">
    <property type="entry name" value="DUF418"/>
    <property type="match status" value="1"/>
</dbReference>
<feature type="transmembrane region" description="Helical" evidence="1">
    <location>
        <begin position="251"/>
        <end position="271"/>
    </location>
</feature>
<feature type="transmembrane region" description="Helical" evidence="1">
    <location>
        <begin position="21"/>
        <end position="41"/>
    </location>
</feature>
<feature type="transmembrane region" description="Helical" evidence="1">
    <location>
        <begin position="147"/>
        <end position="164"/>
    </location>
</feature>
<feature type="domain" description="DUF418" evidence="2">
    <location>
        <begin position="235"/>
        <end position="388"/>
    </location>
</feature>
<name>A0A3M7TMY8_9BACI</name>
<comment type="caution">
    <text evidence="3">The sequence shown here is derived from an EMBL/GenBank/DDBJ whole genome shotgun (WGS) entry which is preliminary data.</text>
</comment>
<reference evidence="3 4" key="1">
    <citation type="submission" date="2018-10" db="EMBL/GenBank/DDBJ databases">
        <title>Bacillus Keqinensis sp. nov., a moderately halophilic bacterium isolated from a saline-alkaline lake.</title>
        <authorList>
            <person name="Wang H."/>
        </authorList>
    </citation>
    <scope>NUCLEOTIDE SEQUENCE [LARGE SCALE GENOMIC DNA]</scope>
    <source>
        <strain evidence="3 4">KQ-3</strain>
    </source>
</reference>
<dbReference type="AlphaFoldDB" id="A0A3M7TMY8"/>
<dbReference type="Proteomes" id="UP000278746">
    <property type="component" value="Unassembled WGS sequence"/>
</dbReference>
<feature type="transmembrane region" description="Helical" evidence="1">
    <location>
        <begin position="321"/>
        <end position="340"/>
    </location>
</feature>
<organism evidence="3 4">
    <name type="scientific">Alteribacter keqinensis</name>
    <dbReference type="NCBI Taxonomy" id="2483800"/>
    <lineage>
        <taxon>Bacteria</taxon>
        <taxon>Bacillati</taxon>
        <taxon>Bacillota</taxon>
        <taxon>Bacilli</taxon>
        <taxon>Bacillales</taxon>
        <taxon>Bacillaceae</taxon>
        <taxon>Alteribacter</taxon>
    </lineage>
</organism>
<keyword evidence="4" id="KW-1185">Reference proteome</keyword>
<feature type="transmembrane region" description="Helical" evidence="1">
    <location>
        <begin position="101"/>
        <end position="119"/>
    </location>
</feature>
<keyword evidence="1" id="KW-1133">Transmembrane helix</keyword>
<feature type="transmembrane region" description="Helical" evidence="1">
    <location>
        <begin position="277"/>
        <end position="300"/>
    </location>
</feature>
<evidence type="ECO:0000313" key="4">
    <source>
        <dbReference type="Proteomes" id="UP000278746"/>
    </source>
</evidence>
<dbReference type="PANTHER" id="PTHR30590">
    <property type="entry name" value="INNER MEMBRANE PROTEIN"/>
    <property type="match status" value="1"/>
</dbReference>
<evidence type="ECO:0000256" key="1">
    <source>
        <dbReference type="SAM" id="Phobius"/>
    </source>
</evidence>